<evidence type="ECO:0000313" key="2">
    <source>
        <dbReference type="Proteomes" id="UP000002297"/>
    </source>
</evidence>
<keyword evidence="2" id="KW-1185">Reference proteome</keyword>
<evidence type="ECO:0000313" key="1">
    <source>
        <dbReference type="EMBL" id="EAP86762.1"/>
    </source>
</evidence>
<dbReference type="KEGG" id="cat:CA2559_12018"/>
<dbReference type="STRING" id="216432.CA2559_12018"/>
<accession>A3UAC6</accession>
<dbReference type="GeneID" id="89454121"/>
<sequence length="300" mass="34569">MLKSLRLIPFFALLTLGCNQDYNLPNSTSDGSIKNPQELSEAFKSYWYAGEAELTSYKLSQARYGELREGTAMMVFVTEPFLPEVQVKADEQKDSNISVLKLNATKTFNTGIYPYSIMTSTFYPVANNQSALKVSTSVQEWCGHVYTQLNNRNSYEITSHSYFQGEADQNFTLDKSALEHDLWTQLRIDPTTLNLDTKRMIPSLEYLRLKHKDLKAYNVDLSQNQLQDTLVTVLKYPELNRTLKIHQDPNFPFEILSWFETYPDGNTTLTTKAIKMKRLKSPYWKKNANKHEVLRDSLGL</sequence>
<gene>
    <name evidence="1" type="ordered locus">CA2559_12018</name>
</gene>
<protein>
    <recommendedName>
        <fullName evidence="3">Septum formation inhibitor Maf</fullName>
    </recommendedName>
</protein>
<evidence type="ECO:0008006" key="3">
    <source>
        <dbReference type="Google" id="ProtNLM"/>
    </source>
</evidence>
<dbReference type="AlphaFoldDB" id="A3UAC6"/>
<reference evidence="1 2" key="1">
    <citation type="journal article" date="2010" name="J. Bacteriol.">
        <title>The complete genome sequence of Croceibacter atlanticus HTCC2559T.</title>
        <authorList>
            <person name="Oh H.M."/>
            <person name="Kang I."/>
            <person name="Ferriera S."/>
            <person name="Giovannoni S.J."/>
            <person name="Cho J.C."/>
        </authorList>
    </citation>
    <scope>NUCLEOTIDE SEQUENCE [LARGE SCALE GENOMIC DNA]</scope>
    <source>
        <strain evidence="2">ATCC BAA-628 / HTCC2559 / KCTC 12090</strain>
    </source>
</reference>
<dbReference type="eggNOG" id="COG2017">
    <property type="taxonomic scope" value="Bacteria"/>
</dbReference>
<name>A3UAC6_CROAH</name>
<dbReference type="RefSeq" id="WP_013188143.1">
    <property type="nucleotide sequence ID" value="NC_014230.1"/>
</dbReference>
<dbReference type="Proteomes" id="UP000002297">
    <property type="component" value="Chromosome"/>
</dbReference>
<dbReference type="PROSITE" id="PS51257">
    <property type="entry name" value="PROKAR_LIPOPROTEIN"/>
    <property type="match status" value="1"/>
</dbReference>
<dbReference type="EMBL" id="CP002046">
    <property type="protein sequence ID" value="EAP86762.1"/>
    <property type="molecule type" value="Genomic_DNA"/>
</dbReference>
<proteinExistence type="predicted"/>
<organism evidence="1 2">
    <name type="scientific">Croceibacter atlanticus (strain ATCC BAA-628 / JCM 21780 / CIP 108009 / IAM 15332 / KCTC 12090 / HTCC2559)</name>
    <dbReference type="NCBI Taxonomy" id="216432"/>
    <lineage>
        <taxon>Bacteria</taxon>
        <taxon>Pseudomonadati</taxon>
        <taxon>Bacteroidota</taxon>
        <taxon>Flavobacteriia</taxon>
        <taxon>Flavobacteriales</taxon>
        <taxon>Flavobacteriaceae</taxon>
        <taxon>Croceibacter</taxon>
    </lineage>
</organism>
<dbReference type="HOGENOM" id="CLU_857251_0_0_10"/>